<sequence length="69" mass="8487">MKVIFTAHLRRGLINIVFRDERKIEDFPFENWRLYDEKKFLCIKSTPRRFNVGINRGYVYESKCYYSTN</sequence>
<reference evidence="1 2" key="1">
    <citation type="submission" date="2023-03" db="EMBL/GenBank/DDBJ databases">
        <title>High recombination rates correlate with genetic variation in Cardiocondyla obscurior ants.</title>
        <authorList>
            <person name="Errbii M."/>
        </authorList>
    </citation>
    <scope>NUCLEOTIDE SEQUENCE [LARGE SCALE GENOMIC DNA]</scope>
    <source>
        <strain evidence="1">Alpha-2009</strain>
        <tissue evidence="1">Whole body</tissue>
    </source>
</reference>
<dbReference type="EMBL" id="JADYXP020000001">
    <property type="protein sequence ID" value="KAL0132544.1"/>
    <property type="molecule type" value="Genomic_DNA"/>
</dbReference>
<dbReference type="AlphaFoldDB" id="A0AAW2GZ26"/>
<protein>
    <submittedName>
        <fullName evidence="1">Uncharacterized protein</fullName>
    </submittedName>
</protein>
<proteinExistence type="predicted"/>
<gene>
    <name evidence="1" type="ORF">PUN28_000358</name>
</gene>
<organism evidence="1 2">
    <name type="scientific">Cardiocondyla obscurior</name>
    <dbReference type="NCBI Taxonomy" id="286306"/>
    <lineage>
        <taxon>Eukaryota</taxon>
        <taxon>Metazoa</taxon>
        <taxon>Ecdysozoa</taxon>
        <taxon>Arthropoda</taxon>
        <taxon>Hexapoda</taxon>
        <taxon>Insecta</taxon>
        <taxon>Pterygota</taxon>
        <taxon>Neoptera</taxon>
        <taxon>Endopterygota</taxon>
        <taxon>Hymenoptera</taxon>
        <taxon>Apocrita</taxon>
        <taxon>Aculeata</taxon>
        <taxon>Formicoidea</taxon>
        <taxon>Formicidae</taxon>
        <taxon>Myrmicinae</taxon>
        <taxon>Cardiocondyla</taxon>
    </lineage>
</organism>
<name>A0AAW2GZ26_9HYME</name>
<accession>A0AAW2GZ26</accession>
<keyword evidence="2" id="KW-1185">Reference proteome</keyword>
<comment type="caution">
    <text evidence="1">The sequence shown here is derived from an EMBL/GenBank/DDBJ whole genome shotgun (WGS) entry which is preliminary data.</text>
</comment>
<evidence type="ECO:0000313" key="2">
    <source>
        <dbReference type="Proteomes" id="UP001430953"/>
    </source>
</evidence>
<dbReference type="Proteomes" id="UP001430953">
    <property type="component" value="Unassembled WGS sequence"/>
</dbReference>
<evidence type="ECO:0000313" key="1">
    <source>
        <dbReference type="EMBL" id="KAL0132544.1"/>
    </source>
</evidence>